<dbReference type="Proteomes" id="UP000541558">
    <property type="component" value="Unassembled WGS sequence"/>
</dbReference>
<evidence type="ECO:0000313" key="3">
    <source>
        <dbReference type="Proteomes" id="UP000541558"/>
    </source>
</evidence>
<dbReference type="EMBL" id="JAACJK010000163">
    <property type="protein sequence ID" value="KAF5326310.1"/>
    <property type="molecule type" value="Genomic_DNA"/>
</dbReference>
<reference evidence="2 3" key="1">
    <citation type="journal article" date="2020" name="ISME J.">
        <title>Uncovering the hidden diversity of litter-decomposition mechanisms in mushroom-forming fungi.</title>
        <authorList>
            <person name="Floudas D."/>
            <person name="Bentzer J."/>
            <person name="Ahren D."/>
            <person name="Johansson T."/>
            <person name="Persson P."/>
            <person name="Tunlid A."/>
        </authorList>
    </citation>
    <scope>NUCLEOTIDE SEQUENCE [LARGE SCALE GENOMIC DNA]</scope>
    <source>
        <strain evidence="2 3">CBS 175.51</strain>
    </source>
</reference>
<sequence>MATPFSFQSGLGSNDGSTGTGYSWNTTSNPFNMPPPGGHRSAYHHPGSSTFGYGATTGTLCIVCNIRPPFSRNGKSYPTCGLTCASRLKTRQSGSPWGSSQDGGANQGAQQSSSSSGGTQRTNFTPPQPVQPGMPVCVICKVRSTLQGYLTCGRSCVEKLCKEGGDPAVCDYCHARPRVAGQNQCGATCAAKAKNACLLCKCRPTTGKFHLCGKTCKTISTMKTPLILEAPKGHKTYTMVESLFQQAWKSGGTAPIIKKIFKIIENDDFRRPYDAYLKATGTEVFRYHGTGRSCQLGVSTTELCAYPNCRICNILKTSFKVSLANHGCFGPGIYSSSASNKAFAYGAASGAMLLNKVVLGKPYPTGRAGTTSCPAGYNSVVYDEGGAGNETIVYRDDAIRPVFLIMF</sequence>
<gene>
    <name evidence="2" type="ORF">D9611_000902</name>
</gene>
<evidence type="ECO:0008006" key="4">
    <source>
        <dbReference type="Google" id="ProtNLM"/>
    </source>
</evidence>
<protein>
    <recommendedName>
        <fullName evidence="4">PARP catalytic domain-containing protein</fullName>
    </recommendedName>
</protein>
<comment type="caution">
    <text evidence="2">The sequence shown here is derived from an EMBL/GenBank/DDBJ whole genome shotgun (WGS) entry which is preliminary data.</text>
</comment>
<dbReference type="OrthoDB" id="9514740at2759"/>
<dbReference type="AlphaFoldDB" id="A0A8H5BN71"/>
<feature type="compositionally biased region" description="Low complexity" evidence="1">
    <location>
        <begin position="98"/>
        <end position="118"/>
    </location>
</feature>
<accession>A0A8H5BN71</accession>
<name>A0A8H5BN71_9AGAR</name>
<feature type="region of interest" description="Disordered" evidence="1">
    <location>
        <begin position="1"/>
        <end position="43"/>
    </location>
</feature>
<feature type="compositionally biased region" description="Polar residues" evidence="1">
    <location>
        <begin position="1"/>
        <end position="31"/>
    </location>
</feature>
<proteinExistence type="predicted"/>
<organism evidence="2 3">
    <name type="scientific">Ephemerocybe angulata</name>
    <dbReference type="NCBI Taxonomy" id="980116"/>
    <lineage>
        <taxon>Eukaryota</taxon>
        <taxon>Fungi</taxon>
        <taxon>Dikarya</taxon>
        <taxon>Basidiomycota</taxon>
        <taxon>Agaricomycotina</taxon>
        <taxon>Agaricomycetes</taxon>
        <taxon>Agaricomycetidae</taxon>
        <taxon>Agaricales</taxon>
        <taxon>Agaricineae</taxon>
        <taxon>Psathyrellaceae</taxon>
        <taxon>Ephemerocybe</taxon>
    </lineage>
</organism>
<dbReference type="Gene3D" id="3.90.228.10">
    <property type="match status" value="1"/>
</dbReference>
<dbReference type="SUPFAM" id="SSF56399">
    <property type="entry name" value="ADP-ribosylation"/>
    <property type="match status" value="1"/>
</dbReference>
<keyword evidence="3" id="KW-1185">Reference proteome</keyword>
<evidence type="ECO:0000256" key="1">
    <source>
        <dbReference type="SAM" id="MobiDB-lite"/>
    </source>
</evidence>
<feature type="region of interest" description="Disordered" evidence="1">
    <location>
        <begin position="93"/>
        <end position="128"/>
    </location>
</feature>
<evidence type="ECO:0000313" key="2">
    <source>
        <dbReference type="EMBL" id="KAF5326310.1"/>
    </source>
</evidence>